<reference evidence="1" key="1">
    <citation type="journal article" date="2020" name="Stud. Mycol.">
        <title>101 Dothideomycetes genomes: a test case for predicting lifestyles and emergence of pathogens.</title>
        <authorList>
            <person name="Haridas S."/>
            <person name="Albert R."/>
            <person name="Binder M."/>
            <person name="Bloem J."/>
            <person name="Labutti K."/>
            <person name="Salamov A."/>
            <person name="Andreopoulos B."/>
            <person name="Baker S."/>
            <person name="Barry K."/>
            <person name="Bills G."/>
            <person name="Bluhm B."/>
            <person name="Cannon C."/>
            <person name="Castanera R."/>
            <person name="Culley D."/>
            <person name="Daum C."/>
            <person name="Ezra D."/>
            <person name="Gonzalez J."/>
            <person name="Henrissat B."/>
            <person name="Kuo A."/>
            <person name="Liang C."/>
            <person name="Lipzen A."/>
            <person name="Lutzoni F."/>
            <person name="Magnuson J."/>
            <person name="Mondo S."/>
            <person name="Nolan M."/>
            <person name="Ohm R."/>
            <person name="Pangilinan J."/>
            <person name="Park H.-J."/>
            <person name="Ramirez L."/>
            <person name="Alfaro M."/>
            <person name="Sun H."/>
            <person name="Tritt A."/>
            <person name="Yoshinaga Y."/>
            <person name="Zwiers L.-H."/>
            <person name="Turgeon B."/>
            <person name="Goodwin S."/>
            <person name="Spatafora J."/>
            <person name="Crous P."/>
            <person name="Grigoriev I."/>
        </authorList>
    </citation>
    <scope>NUCLEOTIDE SEQUENCE</scope>
    <source>
        <strain evidence="1">CBS 123094</strain>
    </source>
</reference>
<keyword evidence="2" id="KW-1185">Reference proteome</keyword>
<evidence type="ECO:0000313" key="1">
    <source>
        <dbReference type="EMBL" id="KAF1993890.1"/>
    </source>
</evidence>
<organism evidence="1 2">
    <name type="scientific">Amniculicola lignicola CBS 123094</name>
    <dbReference type="NCBI Taxonomy" id="1392246"/>
    <lineage>
        <taxon>Eukaryota</taxon>
        <taxon>Fungi</taxon>
        <taxon>Dikarya</taxon>
        <taxon>Ascomycota</taxon>
        <taxon>Pezizomycotina</taxon>
        <taxon>Dothideomycetes</taxon>
        <taxon>Pleosporomycetidae</taxon>
        <taxon>Pleosporales</taxon>
        <taxon>Amniculicolaceae</taxon>
        <taxon>Amniculicola</taxon>
    </lineage>
</organism>
<sequence length="341" mass="38939">MCGTACVARICMHQVSRLSIPTTTLKAMRFSPAETASQRLANISSTLAIPDTIQSDLRGAQQPPPPCLFLQLPAELRCLIYAYCTPTTSPISSFIGILSTNKQIKSEFEVEALAHISKLLVSIKTSFRLNNAADIILKPPKTLSALQFVKIQLPRSIYLPAPGVFQENDYETYSIHQIYNTKLDQCLAPLFSLHLKKLTITFYKDKPKPSQKNKNKDRRNNLPPNFNFSTRPKGLFFDLATTLLFPSPPLWKLSSATLASREMDLYPIRQFHLIAPLNAKRISLHWGWDKDKDELAKPCQEFWTRECEFWKAEERAVGRRWRRWESYGFGREGTGVWFLIG</sequence>
<dbReference type="EMBL" id="ML977681">
    <property type="protein sequence ID" value="KAF1993890.1"/>
    <property type="molecule type" value="Genomic_DNA"/>
</dbReference>
<accession>A0A6A5VWW6</accession>
<dbReference type="OrthoDB" id="3777618at2759"/>
<protein>
    <submittedName>
        <fullName evidence="1">Uncharacterized protein</fullName>
    </submittedName>
</protein>
<dbReference type="Proteomes" id="UP000799779">
    <property type="component" value="Unassembled WGS sequence"/>
</dbReference>
<name>A0A6A5VWW6_9PLEO</name>
<evidence type="ECO:0000313" key="2">
    <source>
        <dbReference type="Proteomes" id="UP000799779"/>
    </source>
</evidence>
<gene>
    <name evidence="1" type="ORF">P154DRAFT_567716</name>
</gene>
<proteinExistence type="predicted"/>
<dbReference type="AlphaFoldDB" id="A0A6A5VWW6"/>